<accession>A0ABP7GKD9</accession>
<evidence type="ECO:0000313" key="2">
    <source>
        <dbReference type="Proteomes" id="UP001500748"/>
    </source>
</evidence>
<protein>
    <submittedName>
        <fullName evidence="1">Uncharacterized protein</fullName>
    </submittedName>
</protein>
<dbReference type="RefSeq" id="WP_345143450.1">
    <property type="nucleotide sequence ID" value="NZ_BAABDU010000003.1"/>
</dbReference>
<evidence type="ECO:0000313" key="1">
    <source>
        <dbReference type="EMBL" id="GAA3766523.1"/>
    </source>
</evidence>
<comment type="caution">
    <text evidence="1">The sequence shown here is derived from an EMBL/GenBank/DDBJ whole genome shotgun (WGS) entry which is preliminary data.</text>
</comment>
<reference evidence="2" key="1">
    <citation type="journal article" date="2019" name="Int. J. Syst. Evol. Microbiol.">
        <title>The Global Catalogue of Microorganisms (GCM) 10K type strain sequencing project: providing services to taxonomists for standard genome sequencing and annotation.</title>
        <authorList>
            <consortium name="The Broad Institute Genomics Platform"/>
            <consortium name="The Broad Institute Genome Sequencing Center for Infectious Disease"/>
            <person name="Wu L."/>
            <person name="Ma J."/>
        </authorList>
    </citation>
    <scope>NUCLEOTIDE SEQUENCE [LARGE SCALE GENOMIC DNA]</scope>
    <source>
        <strain evidence="2">JCM 17337</strain>
    </source>
</reference>
<organism evidence="1 2">
    <name type="scientific">Flavobacterium ginsengiterrae</name>
    <dbReference type="NCBI Taxonomy" id="871695"/>
    <lineage>
        <taxon>Bacteria</taxon>
        <taxon>Pseudomonadati</taxon>
        <taxon>Bacteroidota</taxon>
        <taxon>Flavobacteriia</taxon>
        <taxon>Flavobacteriales</taxon>
        <taxon>Flavobacteriaceae</taxon>
        <taxon>Flavobacterium</taxon>
    </lineage>
</organism>
<gene>
    <name evidence="1" type="ORF">GCM10022423_18970</name>
</gene>
<dbReference type="Proteomes" id="UP001500748">
    <property type="component" value="Unassembled WGS sequence"/>
</dbReference>
<name>A0ABP7GKD9_9FLAO</name>
<sequence length="120" mass="13958">MKNITQIELDKYKSPNYELIENGIYFDKQDGDLYVFAVTYELEENEDSQYPLEDILDEFYLHVSDFIDEDAFNISKIVTLELGGDLEDAQNAVKNLIGKRAYNAEYIDEDGHTYVKLVIE</sequence>
<proteinExistence type="predicted"/>
<dbReference type="EMBL" id="BAABDU010000003">
    <property type="protein sequence ID" value="GAA3766523.1"/>
    <property type="molecule type" value="Genomic_DNA"/>
</dbReference>
<keyword evidence="2" id="KW-1185">Reference proteome</keyword>